<dbReference type="GO" id="GO:0016020">
    <property type="term" value="C:membrane"/>
    <property type="evidence" value="ECO:0007669"/>
    <property type="project" value="InterPro"/>
</dbReference>
<gene>
    <name evidence="5" type="ORF">CHI12_14985</name>
</gene>
<evidence type="ECO:0000256" key="2">
    <source>
        <dbReference type="ARBA" id="ARBA00029447"/>
    </source>
</evidence>
<dbReference type="InterPro" id="IPR004089">
    <property type="entry name" value="MCPsignal_dom"/>
</dbReference>
<dbReference type="GO" id="GO:0006935">
    <property type="term" value="P:chemotaxis"/>
    <property type="evidence" value="ECO:0007669"/>
    <property type="project" value="UniProtKB-KW"/>
</dbReference>
<dbReference type="PANTHER" id="PTHR43531:SF11">
    <property type="entry name" value="METHYL-ACCEPTING CHEMOTAXIS PROTEIN 3"/>
    <property type="match status" value="1"/>
</dbReference>
<dbReference type="PANTHER" id="PTHR43531">
    <property type="entry name" value="PROTEIN ICFG"/>
    <property type="match status" value="1"/>
</dbReference>
<sequence length="308" mass="33765">MEYKDIFLWFKWYEIPKTFLLFLSNKCTRNEGIIMELLHNLVESAEDLQKIIGTDTMIGITDREKFLSYLPTTKVDFGIHVGSPIPVGDKNLEAALAGRYGSVLLPREVYGIPLHAKSFPIRNDNKEVVGAFAIAVPLDAQEKMEGYIGNLRQIIDGLQDKLHTVSAHSEELAASSEEIAAQSQESMLLTETTVGSIREISQIQQQTNILGLNASIEAARAGKAGAGFAVVASEVRKLSSQTTDVTKSMSVSLENIKNNITALSGSVEQIRNASGEQADLVNNFSQLIDQLHLLGEDMESFFKSVTSS</sequence>
<protein>
    <recommendedName>
        <fullName evidence="4">Methyl-accepting transducer domain-containing protein</fullName>
    </recommendedName>
</protein>
<feature type="domain" description="Methyl-accepting transducer" evidence="4">
    <location>
        <begin position="200"/>
        <end position="308"/>
    </location>
</feature>
<name>A0A268H9Z3_9BACI</name>
<evidence type="ECO:0000256" key="1">
    <source>
        <dbReference type="ARBA" id="ARBA00022500"/>
    </source>
</evidence>
<dbReference type="Pfam" id="PF00015">
    <property type="entry name" value="MCPsignal"/>
    <property type="match status" value="1"/>
</dbReference>
<evidence type="ECO:0000313" key="5">
    <source>
        <dbReference type="EMBL" id="PAE06698.1"/>
    </source>
</evidence>
<dbReference type="Proteomes" id="UP000216475">
    <property type="component" value="Unassembled WGS sequence"/>
</dbReference>
<keyword evidence="1" id="KW-0145">Chemotaxis</keyword>
<accession>A0A268H9Z3</accession>
<dbReference type="InterPro" id="IPR029151">
    <property type="entry name" value="Sensor-like_sf"/>
</dbReference>
<dbReference type="AlphaFoldDB" id="A0A268H9Z3"/>
<dbReference type="PROSITE" id="PS50111">
    <property type="entry name" value="CHEMOTAXIS_TRANSDUC_2"/>
    <property type="match status" value="1"/>
</dbReference>
<dbReference type="SMART" id="SM00283">
    <property type="entry name" value="MA"/>
    <property type="match status" value="1"/>
</dbReference>
<proteinExistence type="inferred from homology"/>
<evidence type="ECO:0000313" key="6">
    <source>
        <dbReference type="Proteomes" id="UP000216475"/>
    </source>
</evidence>
<dbReference type="Gene3D" id="1.10.287.950">
    <property type="entry name" value="Methyl-accepting chemotaxis protein"/>
    <property type="match status" value="1"/>
</dbReference>
<dbReference type="EMBL" id="NPBH01000069">
    <property type="protein sequence ID" value="PAE06698.1"/>
    <property type="molecule type" value="Genomic_DNA"/>
</dbReference>
<organism evidence="5 6">
    <name type="scientific">Terribacillus saccharophilus</name>
    <dbReference type="NCBI Taxonomy" id="361277"/>
    <lineage>
        <taxon>Bacteria</taxon>
        <taxon>Bacillati</taxon>
        <taxon>Bacillota</taxon>
        <taxon>Bacilli</taxon>
        <taxon>Bacillales</taxon>
        <taxon>Bacillaceae</taxon>
        <taxon>Terribacillus</taxon>
    </lineage>
</organism>
<keyword evidence="3" id="KW-0807">Transducer</keyword>
<dbReference type="SUPFAM" id="SSF103190">
    <property type="entry name" value="Sensory domain-like"/>
    <property type="match status" value="1"/>
</dbReference>
<comment type="caution">
    <text evidence="5">The sequence shown here is derived from an EMBL/GenBank/DDBJ whole genome shotgun (WGS) entry which is preliminary data.</text>
</comment>
<reference evidence="5 6" key="1">
    <citation type="submission" date="2017-07" db="EMBL/GenBank/DDBJ databases">
        <title>Isolation and whole genome analysis of endospore-forming bacteria from heroin.</title>
        <authorList>
            <person name="Kalinowski J."/>
            <person name="Ahrens B."/>
            <person name="Al-Dilaimi A."/>
            <person name="Winkler A."/>
            <person name="Wibberg D."/>
            <person name="Schleenbecker U."/>
            <person name="Ruckert C."/>
            <person name="Wolfel R."/>
            <person name="Grass G."/>
        </authorList>
    </citation>
    <scope>NUCLEOTIDE SEQUENCE [LARGE SCALE GENOMIC DNA]</scope>
    <source>
        <strain evidence="5 6">7509</strain>
    </source>
</reference>
<dbReference type="SUPFAM" id="SSF58104">
    <property type="entry name" value="Methyl-accepting chemotaxis protein (MCP) signaling domain"/>
    <property type="match status" value="1"/>
</dbReference>
<evidence type="ECO:0000259" key="4">
    <source>
        <dbReference type="PROSITE" id="PS50111"/>
    </source>
</evidence>
<dbReference type="InterPro" id="IPR051310">
    <property type="entry name" value="MCP_chemotaxis"/>
</dbReference>
<comment type="similarity">
    <text evidence="2">Belongs to the methyl-accepting chemotaxis (MCP) protein family.</text>
</comment>
<evidence type="ECO:0000256" key="3">
    <source>
        <dbReference type="PROSITE-ProRule" id="PRU00284"/>
    </source>
</evidence>
<dbReference type="GO" id="GO:0007165">
    <property type="term" value="P:signal transduction"/>
    <property type="evidence" value="ECO:0007669"/>
    <property type="project" value="UniProtKB-KW"/>
</dbReference>